<sequence>MTSPATQPHEPDRSPVAILFGKVYVCHVARAQAAARALAATGRQVLALETTRSNDAWWPPSGRCDGLIRRSLFQETSYSQLTNVHICRRTVEALEEFQPGAVVVLGWAFPESLEALRWCRLNNRAAVIVSESKADDSPRHRLSETIKRRIIALADSMLVGGQPHRDYAIELGMSPDRVFLGCDVVDNDYFRAATDAVRANPGAMNRRAMGLPDGPFWLSSNRFIPRKNLPALLDAYAHYRQAVGADAWALALLGDGEQRPLLDAKIHQEKIDGVWLPGYRPIDQLPNYYGLAEAFIHPALNEQWGLVVNEAMASGLPVLVSRTVGCRYDLVEDGENGFLFDPTSTDEIAGAMVRYHRLSESQRRRQAQASRRIIAEWPADRFGQGLLQAVDAGLRHSRQRRRRSLSDRISLLGVRWLARRIRFSEQSFGPPTRQPGDT</sequence>
<reference evidence="2" key="1">
    <citation type="journal article" date="2015" name="Nature">
        <title>Complex archaea that bridge the gap between prokaryotes and eukaryotes.</title>
        <authorList>
            <person name="Spang A."/>
            <person name="Saw J.H."/>
            <person name="Jorgensen S.L."/>
            <person name="Zaremba-Niedzwiedzka K."/>
            <person name="Martijn J."/>
            <person name="Lind A.E."/>
            <person name="van Eijk R."/>
            <person name="Schleper C."/>
            <person name="Guy L."/>
            <person name="Ettema T.J."/>
        </authorList>
    </citation>
    <scope>NUCLEOTIDE SEQUENCE</scope>
</reference>
<dbReference type="GO" id="GO:0016757">
    <property type="term" value="F:glycosyltransferase activity"/>
    <property type="evidence" value="ECO:0007669"/>
    <property type="project" value="InterPro"/>
</dbReference>
<dbReference type="EMBL" id="LAZR01000091">
    <property type="protein sequence ID" value="KKN92899.1"/>
    <property type="molecule type" value="Genomic_DNA"/>
</dbReference>
<dbReference type="PANTHER" id="PTHR45947:SF3">
    <property type="entry name" value="SULFOQUINOVOSYL TRANSFERASE SQD2"/>
    <property type="match status" value="1"/>
</dbReference>
<organism evidence="2">
    <name type="scientific">marine sediment metagenome</name>
    <dbReference type="NCBI Taxonomy" id="412755"/>
    <lineage>
        <taxon>unclassified sequences</taxon>
        <taxon>metagenomes</taxon>
        <taxon>ecological metagenomes</taxon>
    </lineage>
</organism>
<feature type="domain" description="Glycosyl transferase family 1" evidence="1">
    <location>
        <begin position="213"/>
        <end position="369"/>
    </location>
</feature>
<name>A0A0F9UMK9_9ZZZZ</name>
<accession>A0A0F9UMK9</accession>
<gene>
    <name evidence="2" type="ORF">LCGC14_0204280</name>
</gene>
<dbReference type="InterPro" id="IPR050194">
    <property type="entry name" value="Glycosyltransferase_grp1"/>
</dbReference>
<dbReference type="SUPFAM" id="SSF53756">
    <property type="entry name" value="UDP-Glycosyltransferase/glycogen phosphorylase"/>
    <property type="match status" value="1"/>
</dbReference>
<dbReference type="Pfam" id="PF00534">
    <property type="entry name" value="Glycos_transf_1"/>
    <property type="match status" value="1"/>
</dbReference>
<evidence type="ECO:0000259" key="1">
    <source>
        <dbReference type="Pfam" id="PF00534"/>
    </source>
</evidence>
<comment type="caution">
    <text evidence="2">The sequence shown here is derived from an EMBL/GenBank/DDBJ whole genome shotgun (WGS) entry which is preliminary data.</text>
</comment>
<dbReference type="Gene3D" id="3.40.50.2000">
    <property type="entry name" value="Glycogen Phosphorylase B"/>
    <property type="match status" value="2"/>
</dbReference>
<evidence type="ECO:0000313" key="2">
    <source>
        <dbReference type="EMBL" id="KKN92899.1"/>
    </source>
</evidence>
<protein>
    <recommendedName>
        <fullName evidence="1">Glycosyl transferase family 1 domain-containing protein</fullName>
    </recommendedName>
</protein>
<dbReference type="AlphaFoldDB" id="A0A0F9UMK9"/>
<proteinExistence type="predicted"/>
<dbReference type="InterPro" id="IPR001296">
    <property type="entry name" value="Glyco_trans_1"/>
</dbReference>
<dbReference type="PANTHER" id="PTHR45947">
    <property type="entry name" value="SULFOQUINOVOSYL TRANSFERASE SQD2"/>
    <property type="match status" value="1"/>
</dbReference>